<comment type="caution">
    <text evidence="6">Lacks conserved residue(s) required for the propagation of feature annotation.</text>
</comment>
<evidence type="ECO:0000256" key="4">
    <source>
        <dbReference type="ARBA" id="ARBA00022679"/>
    </source>
</evidence>
<evidence type="ECO:0000256" key="1">
    <source>
        <dbReference type="ARBA" id="ARBA00022490"/>
    </source>
</evidence>
<gene>
    <name evidence="7" type="primary">gidB</name>
    <name evidence="6" type="synonym">rsmG</name>
    <name evidence="7" type="ORF">SAMEA1982600_00235</name>
</gene>
<dbReference type="GO" id="GO:0070043">
    <property type="term" value="F:rRNA (guanine-N7-)-methyltransferase activity"/>
    <property type="evidence" value="ECO:0007669"/>
    <property type="project" value="UniProtKB-UniRule"/>
</dbReference>
<keyword evidence="2 6" id="KW-0698">rRNA processing</keyword>
<comment type="similarity">
    <text evidence="6">Belongs to the methyltransferase superfamily. RNA methyltransferase RsmG family.</text>
</comment>
<comment type="function">
    <text evidence="6">Specifically methylates the N7 position of guanine in position 527 of 16S rRNA.</text>
</comment>
<feature type="binding site" evidence="6">
    <location>
        <position position="88"/>
    </location>
    <ligand>
        <name>S-adenosyl-L-methionine</name>
        <dbReference type="ChEBI" id="CHEBI:59789"/>
    </ligand>
</feature>
<dbReference type="HAMAP" id="MF_00074">
    <property type="entry name" value="16SrRNA_methyltr_G"/>
    <property type="match status" value="1"/>
</dbReference>
<dbReference type="GO" id="GO:0005829">
    <property type="term" value="C:cytosol"/>
    <property type="evidence" value="ECO:0007669"/>
    <property type="project" value="TreeGrafter"/>
</dbReference>
<dbReference type="Pfam" id="PF02527">
    <property type="entry name" value="GidB"/>
    <property type="match status" value="1"/>
</dbReference>
<keyword evidence="1 6" id="KW-0963">Cytoplasm</keyword>
<keyword evidence="4 6" id="KW-0808">Transferase</keyword>
<proteinExistence type="inferred from homology"/>
<dbReference type="PANTHER" id="PTHR31760:SF0">
    <property type="entry name" value="S-ADENOSYL-L-METHIONINE-DEPENDENT METHYLTRANSFERASES SUPERFAMILY PROTEIN"/>
    <property type="match status" value="1"/>
</dbReference>
<keyword evidence="3 6" id="KW-0489">Methyltransferase</keyword>
<evidence type="ECO:0000256" key="6">
    <source>
        <dbReference type="HAMAP-Rule" id="MF_00074"/>
    </source>
</evidence>
<comment type="subcellular location">
    <subcellularLocation>
        <location evidence="6">Cytoplasm</location>
    </subcellularLocation>
</comment>
<keyword evidence="5 6" id="KW-0949">S-adenosyl-L-methionine</keyword>
<dbReference type="PANTHER" id="PTHR31760">
    <property type="entry name" value="S-ADENOSYL-L-METHIONINE-DEPENDENT METHYLTRANSFERASES SUPERFAMILY PROTEIN"/>
    <property type="match status" value="1"/>
</dbReference>
<dbReference type="OrthoDB" id="9808773at2"/>
<evidence type="ECO:0000313" key="8">
    <source>
        <dbReference type="Proteomes" id="UP000077037"/>
    </source>
</evidence>
<evidence type="ECO:0000256" key="3">
    <source>
        <dbReference type="ARBA" id="ARBA00022603"/>
    </source>
</evidence>
<dbReference type="EMBL" id="FKBS01000006">
    <property type="protein sequence ID" value="SAH80710.1"/>
    <property type="molecule type" value="Genomic_DNA"/>
</dbReference>
<dbReference type="PIRSF" id="PIRSF003078">
    <property type="entry name" value="GidB"/>
    <property type="match status" value="1"/>
</dbReference>
<evidence type="ECO:0000256" key="2">
    <source>
        <dbReference type="ARBA" id="ARBA00022552"/>
    </source>
</evidence>
<protein>
    <recommendedName>
        <fullName evidence="6">Ribosomal RNA small subunit methyltransferase G</fullName>
        <ecNumber evidence="6">2.1.1.170</ecNumber>
    </recommendedName>
    <alternativeName>
        <fullName evidence="6">16S rRNA 7-methylguanosine methyltransferase</fullName>
        <shortName evidence="6">16S rRNA m7G methyltransferase</shortName>
    </alternativeName>
</protein>
<dbReference type="SUPFAM" id="SSF53335">
    <property type="entry name" value="S-adenosyl-L-methionine-dependent methyltransferases"/>
    <property type="match status" value="1"/>
</dbReference>
<name>A0A157K8K6_9BORD</name>
<dbReference type="NCBIfam" id="TIGR00138">
    <property type="entry name" value="rsmG_gidB"/>
    <property type="match status" value="1"/>
</dbReference>
<evidence type="ECO:0000313" key="7">
    <source>
        <dbReference type="EMBL" id="SAH80710.1"/>
    </source>
</evidence>
<dbReference type="Proteomes" id="UP000077037">
    <property type="component" value="Unassembled WGS sequence"/>
</dbReference>
<dbReference type="RefSeq" id="WP_066406671.1">
    <property type="nucleotide sequence ID" value="NZ_FKBS01000006.1"/>
</dbReference>
<accession>A0A157K8K6</accession>
<dbReference type="AlphaFoldDB" id="A0A157K8K6"/>
<organism evidence="7 8">
    <name type="scientific">Bordetella ansorpii</name>
    <dbReference type="NCBI Taxonomy" id="288768"/>
    <lineage>
        <taxon>Bacteria</taxon>
        <taxon>Pseudomonadati</taxon>
        <taxon>Pseudomonadota</taxon>
        <taxon>Betaproteobacteria</taxon>
        <taxon>Burkholderiales</taxon>
        <taxon>Alcaligenaceae</taxon>
        <taxon>Bordetella</taxon>
    </lineage>
</organism>
<dbReference type="CDD" id="cd02440">
    <property type="entry name" value="AdoMet_MTases"/>
    <property type="match status" value="1"/>
</dbReference>
<feature type="binding site" evidence="6">
    <location>
        <position position="93"/>
    </location>
    <ligand>
        <name>S-adenosyl-L-methionine</name>
        <dbReference type="ChEBI" id="CHEBI:59789"/>
    </ligand>
</feature>
<reference evidence="7 8" key="1">
    <citation type="submission" date="2016-03" db="EMBL/GenBank/DDBJ databases">
        <authorList>
            <consortium name="Pathogen Informatics"/>
        </authorList>
    </citation>
    <scope>NUCLEOTIDE SEQUENCE [LARGE SCALE GENOMIC DNA]</scope>
    <source>
        <strain evidence="7 8">NCTC13364</strain>
    </source>
</reference>
<dbReference type="InterPro" id="IPR003682">
    <property type="entry name" value="rRNA_ssu_MeTfrase_G"/>
</dbReference>
<dbReference type="EC" id="2.1.1.170" evidence="6"/>
<dbReference type="InterPro" id="IPR029063">
    <property type="entry name" value="SAM-dependent_MTases_sf"/>
</dbReference>
<dbReference type="Gene3D" id="3.40.50.150">
    <property type="entry name" value="Vaccinia Virus protein VP39"/>
    <property type="match status" value="1"/>
</dbReference>
<feature type="binding site" evidence="6">
    <location>
        <position position="153"/>
    </location>
    <ligand>
        <name>S-adenosyl-L-methionine</name>
        <dbReference type="ChEBI" id="CHEBI:59789"/>
    </ligand>
</feature>
<evidence type="ECO:0000256" key="5">
    <source>
        <dbReference type="ARBA" id="ARBA00022691"/>
    </source>
</evidence>
<sequence>MSPAETLTADALDRLTAACQQMALDVLPQQLDTLLRYVAQLQRWNRTYNLTAIRDGEQMLVHHVFDSLAVVRPLAGVLGEQATIMDVGSGGGLPGVVLATLQPGWQVTCVDAVDKKMAFVRQMSGSLGLPNLQARHARIEALEPAGCDMVVSRAFASLEDFAAWSGRHVREDGDLVAMKGKTPDAEIDALHAQGVWQVQRIEPLTVPELDAQRCLIWMRRR</sequence>
<feature type="binding site" evidence="6">
    <location>
        <begin position="139"/>
        <end position="140"/>
    </location>
    <ligand>
        <name>S-adenosyl-L-methionine</name>
        <dbReference type="ChEBI" id="CHEBI:59789"/>
    </ligand>
</feature>
<comment type="catalytic activity">
    <reaction evidence="6">
        <text>guanosine(527) in 16S rRNA + S-adenosyl-L-methionine = N(7)-methylguanosine(527) in 16S rRNA + S-adenosyl-L-homocysteine</text>
        <dbReference type="Rhea" id="RHEA:42732"/>
        <dbReference type="Rhea" id="RHEA-COMP:10209"/>
        <dbReference type="Rhea" id="RHEA-COMP:10210"/>
        <dbReference type="ChEBI" id="CHEBI:57856"/>
        <dbReference type="ChEBI" id="CHEBI:59789"/>
        <dbReference type="ChEBI" id="CHEBI:74269"/>
        <dbReference type="ChEBI" id="CHEBI:74480"/>
        <dbReference type="EC" id="2.1.1.170"/>
    </reaction>
</comment>